<evidence type="ECO:0008006" key="13">
    <source>
        <dbReference type="Google" id="ProtNLM"/>
    </source>
</evidence>
<feature type="compositionally biased region" description="Acidic residues" evidence="10">
    <location>
        <begin position="383"/>
        <end position="392"/>
    </location>
</feature>
<feature type="region of interest" description="Disordered" evidence="10">
    <location>
        <begin position="290"/>
        <end position="311"/>
    </location>
</feature>
<comment type="similarity">
    <text evidence="2">Belongs to the mis12 family.</text>
</comment>
<dbReference type="Pfam" id="PF05859">
    <property type="entry name" value="Mis12"/>
    <property type="match status" value="1"/>
</dbReference>
<feature type="compositionally biased region" description="Low complexity" evidence="10">
    <location>
        <begin position="239"/>
        <end position="257"/>
    </location>
</feature>
<proteinExistence type="inferred from homology"/>
<organism evidence="11 12">
    <name type="scientific">Epicoccum nigrum</name>
    <name type="common">Soil fungus</name>
    <name type="synonym">Epicoccum purpurascens</name>
    <dbReference type="NCBI Taxonomy" id="105696"/>
    <lineage>
        <taxon>Eukaryota</taxon>
        <taxon>Fungi</taxon>
        <taxon>Dikarya</taxon>
        <taxon>Ascomycota</taxon>
        <taxon>Pezizomycotina</taxon>
        <taxon>Dothideomycetes</taxon>
        <taxon>Pleosporomycetidae</taxon>
        <taxon>Pleosporales</taxon>
        <taxon>Pleosporineae</taxon>
        <taxon>Didymellaceae</taxon>
        <taxon>Epicoccum</taxon>
    </lineage>
</organism>
<keyword evidence="9" id="KW-0137">Centromere</keyword>
<evidence type="ECO:0000256" key="8">
    <source>
        <dbReference type="ARBA" id="ARBA00023306"/>
    </source>
</evidence>
<keyword evidence="6" id="KW-0995">Kinetochore</keyword>
<evidence type="ECO:0000256" key="10">
    <source>
        <dbReference type="SAM" id="MobiDB-lite"/>
    </source>
</evidence>
<dbReference type="InterPro" id="IPR008685">
    <property type="entry name" value="Centromere_Mis12"/>
</dbReference>
<dbReference type="GO" id="GO:0005634">
    <property type="term" value="C:nucleus"/>
    <property type="evidence" value="ECO:0007669"/>
    <property type="project" value="InterPro"/>
</dbReference>
<dbReference type="PANTHER" id="PTHR14527">
    <property type="entry name" value="PROTEIN MIS12 HOMOLOG"/>
    <property type="match status" value="1"/>
</dbReference>
<evidence type="ECO:0000256" key="6">
    <source>
        <dbReference type="ARBA" id="ARBA00022838"/>
    </source>
</evidence>
<dbReference type="Proteomes" id="UP000193240">
    <property type="component" value="Unassembled WGS sequence"/>
</dbReference>
<dbReference type="AlphaFoldDB" id="A0A1Y2LY20"/>
<evidence type="ECO:0000313" key="11">
    <source>
        <dbReference type="EMBL" id="OSS48693.1"/>
    </source>
</evidence>
<dbReference type="InParanoid" id="A0A1Y2LY20"/>
<feature type="compositionally biased region" description="Basic and acidic residues" evidence="10">
    <location>
        <begin position="195"/>
        <end position="214"/>
    </location>
</feature>
<keyword evidence="7" id="KW-0175">Coiled coil</keyword>
<evidence type="ECO:0000256" key="4">
    <source>
        <dbReference type="ARBA" id="ARBA00022618"/>
    </source>
</evidence>
<evidence type="ECO:0000256" key="5">
    <source>
        <dbReference type="ARBA" id="ARBA00022776"/>
    </source>
</evidence>
<dbReference type="GO" id="GO:0000444">
    <property type="term" value="C:MIS12/MIND type complex"/>
    <property type="evidence" value="ECO:0007669"/>
    <property type="project" value="TreeGrafter"/>
</dbReference>
<protein>
    <recommendedName>
        <fullName evidence="13">Mis12 domain-containing protein</fullName>
    </recommendedName>
</protein>
<name>A0A1Y2LY20_EPING</name>
<evidence type="ECO:0000256" key="7">
    <source>
        <dbReference type="ARBA" id="ARBA00023054"/>
    </source>
</evidence>
<sequence length="392" mass="42126">MANPQQQENMLLTEHFSWPPISLIDDIINAVNEVLYRCTDTFEQGISGAPPHLLGFADRYAAERRTPDKDDEGNDVYPDAALEMEEGVLKLETLMENAVDKNFDKLEIWTLRNVLCLPRGEAELARWVRLGHYAGVDVDKARGVEGELEGGSWSPEKLFALRRKLVETQKLHAALAGEASRNAAQIQQLKALLRPTDHGTKRESASPAKQDGRGDAGNAPASLAFLAHTPAAQALGVGAPSSKATASSSSSSSSPTANHPLATHASFTTSQLPHLRSLLATLRPHLAATALPPNTNTAKSSSSDGGVDPGHERRLYLESQSKRILERRGVDTKEGVEGAVEGGRVRAEEVRGLEGIVEALERGAKERGDGNGNVNADGKGEGEEQPEDMDTT</sequence>
<feature type="region of interest" description="Disordered" evidence="10">
    <location>
        <begin position="360"/>
        <end position="392"/>
    </location>
</feature>
<gene>
    <name evidence="11" type="ORF">B5807_07058</name>
</gene>
<feature type="region of interest" description="Disordered" evidence="10">
    <location>
        <begin position="193"/>
        <end position="220"/>
    </location>
</feature>
<dbReference type="PANTHER" id="PTHR14527:SF2">
    <property type="entry name" value="PROTEIN MIS12 HOMOLOG"/>
    <property type="match status" value="1"/>
</dbReference>
<accession>A0A1Y2LY20</accession>
<keyword evidence="5" id="KW-0498">Mitosis</keyword>
<dbReference type="EMBL" id="KZ107845">
    <property type="protein sequence ID" value="OSS48693.1"/>
    <property type="molecule type" value="Genomic_DNA"/>
</dbReference>
<evidence type="ECO:0000256" key="1">
    <source>
        <dbReference type="ARBA" id="ARBA00004629"/>
    </source>
</evidence>
<reference evidence="11 12" key="1">
    <citation type="journal article" date="2017" name="Genome Announc.">
        <title>Genome sequence of the saprophytic ascomycete Epicoccum nigrum ICMP 19927 strain isolated from New Zealand.</title>
        <authorList>
            <person name="Fokin M."/>
            <person name="Fleetwood D."/>
            <person name="Weir B.S."/>
            <person name="Villas-Boas S.G."/>
        </authorList>
    </citation>
    <scope>NUCLEOTIDE SEQUENCE [LARGE SCALE GENOMIC DNA]</scope>
    <source>
        <strain evidence="11 12">ICMP 19927</strain>
    </source>
</reference>
<feature type="compositionally biased region" description="Basic and acidic residues" evidence="10">
    <location>
        <begin position="360"/>
        <end position="369"/>
    </location>
</feature>
<keyword evidence="8" id="KW-0131">Cell cycle</keyword>
<dbReference type="GO" id="GO:0051301">
    <property type="term" value="P:cell division"/>
    <property type="evidence" value="ECO:0007669"/>
    <property type="project" value="UniProtKB-KW"/>
</dbReference>
<evidence type="ECO:0000256" key="9">
    <source>
        <dbReference type="ARBA" id="ARBA00023328"/>
    </source>
</evidence>
<evidence type="ECO:0000313" key="12">
    <source>
        <dbReference type="Proteomes" id="UP000193240"/>
    </source>
</evidence>
<dbReference type="GO" id="GO:0000070">
    <property type="term" value="P:mitotic sister chromatid segregation"/>
    <property type="evidence" value="ECO:0007669"/>
    <property type="project" value="TreeGrafter"/>
</dbReference>
<keyword evidence="12" id="KW-1185">Reference proteome</keyword>
<evidence type="ECO:0000256" key="3">
    <source>
        <dbReference type="ARBA" id="ARBA00022454"/>
    </source>
</evidence>
<comment type="subcellular location">
    <subcellularLocation>
        <location evidence="1">Chromosome</location>
        <location evidence="1">Centromere</location>
        <location evidence="1">Kinetochore</location>
    </subcellularLocation>
</comment>
<dbReference type="GO" id="GO:0051382">
    <property type="term" value="P:kinetochore assembly"/>
    <property type="evidence" value="ECO:0007669"/>
    <property type="project" value="TreeGrafter"/>
</dbReference>
<dbReference type="OMA" id="EHFSYPP"/>
<keyword evidence="4" id="KW-0132">Cell division</keyword>
<keyword evidence="3" id="KW-0158">Chromosome</keyword>
<evidence type="ECO:0000256" key="2">
    <source>
        <dbReference type="ARBA" id="ARBA00008643"/>
    </source>
</evidence>
<feature type="region of interest" description="Disordered" evidence="10">
    <location>
        <begin position="236"/>
        <end position="261"/>
    </location>
</feature>